<evidence type="ECO:0000313" key="1">
    <source>
        <dbReference type="EMBL" id="GJN41764.1"/>
    </source>
</evidence>
<comment type="caution">
    <text evidence="1">The sequence shown here is derived from an EMBL/GenBank/DDBJ whole genome shotgun (WGS) entry which is preliminary data.</text>
</comment>
<dbReference type="EMBL" id="BQKK01000001">
    <property type="protein sequence ID" value="GJN41764.1"/>
    <property type="molecule type" value="Genomic_DNA"/>
</dbReference>
<organism evidence="1 2">
    <name type="scientific">Corynebacterium ammoniagenes</name>
    <name type="common">Brevibacterium ammoniagenes</name>
    <dbReference type="NCBI Taxonomy" id="1697"/>
    <lineage>
        <taxon>Bacteria</taxon>
        <taxon>Bacillati</taxon>
        <taxon>Actinomycetota</taxon>
        <taxon>Actinomycetes</taxon>
        <taxon>Mycobacteriales</taxon>
        <taxon>Corynebacteriaceae</taxon>
        <taxon>Corynebacterium</taxon>
    </lineage>
</organism>
<protein>
    <recommendedName>
        <fullName evidence="3">Transducer protein Htr23</fullName>
    </recommendedName>
</protein>
<evidence type="ECO:0008006" key="3">
    <source>
        <dbReference type="Google" id="ProtNLM"/>
    </source>
</evidence>
<evidence type="ECO:0000313" key="2">
    <source>
        <dbReference type="Proteomes" id="UP001054925"/>
    </source>
</evidence>
<sequence>MNPPNTFEIDAEYTRALARDLDVASIFAAPSPTPLPDDATVAGFVDILSQALSNLTARSEQLHADTAHIARSGFALADAAEATDNAASQAFQGFQVS</sequence>
<proteinExistence type="predicted"/>
<dbReference type="AlphaFoldDB" id="A0AAV5G544"/>
<gene>
    <name evidence="1" type="ORF">CAT723_02430</name>
</gene>
<reference evidence="1" key="1">
    <citation type="submission" date="2021-12" db="EMBL/GenBank/DDBJ databases">
        <title>Draft genome sequence of Corynebacterium ammoniagenes strain T-723.</title>
        <authorList>
            <person name="Matsuzawa M."/>
            <person name="Hiratani M."/>
            <person name="Abe I."/>
            <person name="Tsuji Y."/>
            <person name="Nakamura J."/>
        </authorList>
    </citation>
    <scope>NUCLEOTIDE SEQUENCE</scope>
    <source>
        <strain evidence="1">T-723</strain>
    </source>
</reference>
<name>A0AAV5G544_CORAM</name>
<dbReference type="RefSeq" id="WP_168939079.1">
    <property type="nucleotide sequence ID" value="NZ_BQKK01000001.1"/>
</dbReference>
<accession>A0AAV5G544</accession>
<dbReference type="Proteomes" id="UP001054925">
    <property type="component" value="Unassembled WGS sequence"/>
</dbReference>